<dbReference type="Pfam" id="PF03374">
    <property type="entry name" value="ANT"/>
    <property type="match status" value="1"/>
</dbReference>
<keyword evidence="3" id="KW-1185">Reference proteome</keyword>
<name>A0ABX5MYZ7_9LACO</name>
<dbReference type="Proteomes" id="UP000247698">
    <property type="component" value="Unassembled WGS sequence"/>
</dbReference>
<dbReference type="RefSeq" id="WP_110445705.1">
    <property type="nucleotide sequence ID" value="NZ_QGLG01000002.1"/>
</dbReference>
<sequence length="270" mass="31476">MQDVQLFTFNGEEVIDSRDVANMIGKSHAHLSRDIDRYIRDIDDHEPDPKLDSARKVNNSNVSSDFFIKSTYTDKNNQIRPCYLLTRQGCEFVANKLTGKKGNQFTAEYVTLFNRMKQRENSRIEMVYKEWNIPTTFAGALKLATEQAEQLEKQKPKVDYFNSQMRNPGLMTTTEIAKDYGWSAAKLNQELHKRGIIYQQGSGHRKVWVVYRDYANHGYTQYEPFTYKNGGKQGMHNNLKWTQKGKKFIYDLLAKDGIRPTLEQMDLMED</sequence>
<gene>
    <name evidence="2" type="ORF">DK873_02635</name>
</gene>
<proteinExistence type="predicted"/>
<evidence type="ECO:0000313" key="3">
    <source>
        <dbReference type="Proteomes" id="UP000247698"/>
    </source>
</evidence>
<reference evidence="2 3" key="1">
    <citation type="submission" date="2018-05" db="EMBL/GenBank/DDBJ databases">
        <title>Reference genomes for bee gut microbiota database.</title>
        <authorList>
            <person name="Ellegaard K.M."/>
        </authorList>
    </citation>
    <scope>NUCLEOTIDE SEQUENCE [LARGE SCALE GENOMIC DNA]</scope>
    <source>
        <strain evidence="2 3">ESL0184</strain>
    </source>
</reference>
<feature type="domain" description="Antirepressor protein C-terminal" evidence="1">
    <location>
        <begin position="149"/>
        <end position="255"/>
    </location>
</feature>
<evidence type="ECO:0000259" key="1">
    <source>
        <dbReference type="Pfam" id="PF03374"/>
    </source>
</evidence>
<organism evidence="2 3">
    <name type="scientific">Lactobacillus melliventris</name>
    <dbReference type="NCBI Taxonomy" id="1218507"/>
    <lineage>
        <taxon>Bacteria</taxon>
        <taxon>Bacillati</taxon>
        <taxon>Bacillota</taxon>
        <taxon>Bacilli</taxon>
        <taxon>Lactobacillales</taxon>
        <taxon>Lactobacillaceae</taxon>
        <taxon>Lactobacillus</taxon>
    </lineage>
</organism>
<dbReference type="InterPro" id="IPR005039">
    <property type="entry name" value="Ant_C"/>
</dbReference>
<dbReference type="EMBL" id="QGLG01000002">
    <property type="protein sequence ID" value="PXY84080.1"/>
    <property type="molecule type" value="Genomic_DNA"/>
</dbReference>
<evidence type="ECO:0000313" key="2">
    <source>
        <dbReference type="EMBL" id="PXY84080.1"/>
    </source>
</evidence>
<protein>
    <submittedName>
        <fullName evidence="2">Rha family transcriptional regulator</fullName>
    </submittedName>
</protein>
<dbReference type="InterPro" id="IPR014054">
    <property type="entry name" value="Phage_regulatory_Rha"/>
</dbReference>
<dbReference type="Pfam" id="PF09669">
    <property type="entry name" value="Phage_pRha"/>
    <property type="match status" value="1"/>
</dbReference>
<comment type="caution">
    <text evidence="2">The sequence shown here is derived from an EMBL/GenBank/DDBJ whole genome shotgun (WGS) entry which is preliminary data.</text>
</comment>
<accession>A0ABX5MYZ7</accession>